<dbReference type="EMBL" id="JAKZGO010000001">
    <property type="protein sequence ID" value="MCH7412051.1"/>
    <property type="molecule type" value="Genomic_DNA"/>
</dbReference>
<accession>A0ABS9V6J9</accession>
<dbReference type="SUPFAM" id="SSF56214">
    <property type="entry name" value="4'-phosphopantetheinyl transferase"/>
    <property type="match status" value="1"/>
</dbReference>
<reference evidence="5" key="1">
    <citation type="submission" date="2022-03" db="EMBL/GenBank/DDBJ databases">
        <title>De novo assembled genomes of Belliella spp. (Cyclobacteriaceae) strains.</title>
        <authorList>
            <person name="Szabo A."/>
            <person name="Korponai K."/>
            <person name="Felfoldi T."/>
        </authorList>
    </citation>
    <scope>NUCLEOTIDE SEQUENCE</scope>
    <source>
        <strain evidence="5">DSM 111903</strain>
    </source>
</reference>
<organism evidence="5 6">
    <name type="scientific">Belliella alkalica</name>
    <dbReference type="NCBI Taxonomy" id="1730871"/>
    <lineage>
        <taxon>Bacteria</taxon>
        <taxon>Pseudomonadati</taxon>
        <taxon>Bacteroidota</taxon>
        <taxon>Cytophagia</taxon>
        <taxon>Cytophagales</taxon>
        <taxon>Cyclobacteriaceae</taxon>
        <taxon>Belliella</taxon>
    </lineage>
</organism>
<dbReference type="InterPro" id="IPR037143">
    <property type="entry name" value="4-PPantetheinyl_Trfase_dom_sf"/>
</dbReference>
<keyword evidence="3" id="KW-0460">Magnesium</keyword>
<keyword evidence="2" id="KW-0479">Metal-binding</keyword>
<dbReference type="InterPro" id="IPR004568">
    <property type="entry name" value="Ppantetheine-prot_Trfase_dom"/>
</dbReference>
<evidence type="ECO:0000259" key="4">
    <source>
        <dbReference type="Pfam" id="PF01648"/>
    </source>
</evidence>
<dbReference type="Gene3D" id="3.90.470.20">
    <property type="entry name" value="4'-phosphopantetheinyl transferase domain"/>
    <property type="match status" value="1"/>
</dbReference>
<dbReference type="Pfam" id="PF01648">
    <property type="entry name" value="ACPS"/>
    <property type="match status" value="1"/>
</dbReference>
<evidence type="ECO:0000256" key="1">
    <source>
        <dbReference type="ARBA" id="ARBA00022679"/>
    </source>
</evidence>
<feature type="domain" description="4'-phosphopantetheinyl transferase" evidence="4">
    <location>
        <begin position="3"/>
        <end position="95"/>
    </location>
</feature>
<evidence type="ECO:0000256" key="2">
    <source>
        <dbReference type="ARBA" id="ARBA00022723"/>
    </source>
</evidence>
<protein>
    <submittedName>
        <fullName evidence="5">4'-phosphopantetheinyl transferase superfamily protein</fullName>
    </submittedName>
</protein>
<evidence type="ECO:0000313" key="5">
    <source>
        <dbReference type="EMBL" id="MCH7412051.1"/>
    </source>
</evidence>
<keyword evidence="6" id="KW-1185">Reference proteome</keyword>
<dbReference type="RefSeq" id="WP_241409441.1">
    <property type="nucleotide sequence ID" value="NZ_JAKZGO010000001.1"/>
</dbReference>
<dbReference type="GO" id="GO:0016740">
    <property type="term" value="F:transferase activity"/>
    <property type="evidence" value="ECO:0007669"/>
    <property type="project" value="UniProtKB-KW"/>
</dbReference>
<evidence type="ECO:0000256" key="3">
    <source>
        <dbReference type="ARBA" id="ARBA00022842"/>
    </source>
</evidence>
<name>A0ABS9V6J9_9BACT</name>
<comment type="caution">
    <text evidence="5">The sequence shown here is derived from an EMBL/GenBank/DDBJ whole genome shotgun (WGS) entry which is preliminary data.</text>
</comment>
<dbReference type="Proteomes" id="UP001165430">
    <property type="component" value="Unassembled WGS sequence"/>
</dbReference>
<evidence type="ECO:0000313" key="6">
    <source>
        <dbReference type="Proteomes" id="UP001165430"/>
    </source>
</evidence>
<gene>
    <name evidence="5" type="ORF">MM213_01035</name>
</gene>
<keyword evidence="1 5" id="KW-0808">Transferase</keyword>
<dbReference type="InterPro" id="IPR008278">
    <property type="entry name" value="4-PPantetheinyl_Trfase_dom"/>
</dbReference>
<dbReference type="NCBIfam" id="TIGR00556">
    <property type="entry name" value="pantethn_trn"/>
    <property type="match status" value="1"/>
</dbReference>
<proteinExistence type="predicted"/>
<sequence length="118" mass="13337">MFIGTDIEHVSRIQRLLDHKPRIIQKIFFDSECKYSDLRMITSESLTGIWCAKEAVLKAFAPVLTLELKQIEITKNPKGFPEAIIHHPIASSLSFHLSISISHTKDIATATALLHMLK</sequence>